<evidence type="ECO:0000256" key="3">
    <source>
        <dbReference type="ARBA" id="ARBA00022777"/>
    </source>
</evidence>
<sequence length="415" mass="47631">MEIFVYADWIETEPPLFIGTLRASRIRGKEHFSFCYDKTWLKSKYVSQIDPCLHLYSGEQHAEDDKNFKIFLDSCPDRWGRLLMQRREAVIARIEGRRANTLYETDYLLGVHDSFRMGALRFCTEHGGNFLDDNDDLAAPAMTSLAELECAAQGIEDKPDFDNPDYLKWLNMLISPGSSLGGARPKASVRDVDGTLWLAKFPSRYDDYDIGLWEYLVYQMALDSGINMAECKVQAIGSDHHIFLTKRFDRTDDGRRLQFTSAMTQLEYFDGNDDGASYLELAEFLIQNGSNTRADLAQLWRRILFNIMVANSDDHLRNHGFIFDTTGWRLSPAYDINSTQHAHGLHLNIDDKDNALDIDLAFEVAEYFQLDVKTADKIYRQVAQAVSKWECLAKEAGIKRGERDLMRDCFMLPKA</sequence>
<keyword evidence="3" id="KW-0418">Kinase</keyword>
<dbReference type="RefSeq" id="WP_269580148.1">
    <property type="nucleotide sequence ID" value="NZ_CP114589.1"/>
</dbReference>
<evidence type="ECO:0000256" key="1">
    <source>
        <dbReference type="ARBA" id="ARBA00010164"/>
    </source>
</evidence>
<name>A0AA47KNI6_9GAMM</name>
<accession>A0AA47KNI6</accession>
<dbReference type="EMBL" id="CP114589">
    <property type="protein sequence ID" value="WBA10108.1"/>
    <property type="molecule type" value="Genomic_DNA"/>
</dbReference>
<organism evidence="5 6">
    <name type="scientific">Salinivibrio kushneri</name>
    <dbReference type="NCBI Taxonomy" id="1908198"/>
    <lineage>
        <taxon>Bacteria</taxon>
        <taxon>Pseudomonadati</taxon>
        <taxon>Pseudomonadota</taxon>
        <taxon>Gammaproteobacteria</taxon>
        <taxon>Vibrionales</taxon>
        <taxon>Vibrionaceae</taxon>
        <taxon>Salinivibrio</taxon>
    </lineage>
</organism>
<dbReference type="GO" id="GO:0005829">
    <property type="term" value="C:cytosol"/>
    <property type="evidence" value="ECO:0007669"/>
    <property type="project" value="TreeGrafter"/>
</dbReference>
<reference evidence="5" key="1">
    <citation type="submission" date="2022-09" db="EMBL/GenBank/DDBJ databases">
        <authorList>
            <person name="Li Z.-J."/>
        </authorList>
    </citation>
    <scope>NUCLEOTIDE SEQUENCE</scope>
    <source>
        <strain evidence="5">TGB11</strain>
        <plasmid evidence="5">unnamed</plasmid>
    </source>
</reference>
<feature type="domain" description="HipA-like C-terminal" evidence="4">
    <location>
        <begin position="178"/>
        <end position="389"/>
    </location>
</feature>
<dbReference type="PANTHER" id="PTHR37419">
    <property type="entry name" value="SERINE/THREONINE-PROTEIN KINASE TOXIN HIPA"/>
    <property type="match status" value="1"/>
</dbReference>
<proteinExistence type="inferred from homology"/>
<evidence type="ECO:0000259" key="4">
    <source>
        <dbReference type="Pfam" id="PF07804"/>
    </source>
</evidence>
<keyword evidence="2" id="KW-0808">Transferase</keyword>
<geneLocation type="plasmid" evidence="5 6">
    <name>unnamed</name>
</geneLocation>
<dbReference type="Proteomes" id="UP001164748">
    <property type="component" value="Plasmid unnamed"/>
</dbReference>
<dbReference type="InterPro" id="IPR012893">
    <property type="entry name" value="HipA-like_C"/>
</dbReference>
<protein>
    <submittedName>
        <fullName evidence="5">HipA domain-containing protein</fullName>
    </submittedName>
</protein>
<dbReference type="PANTHER" id="PTHR37419:SF8">
    <property type="entry name" value="TOXIN YJJJ"/>
    <property type="match status" value="1"/>
</dbReference>
<evidence type="ECO:0000256" key="2">
    <source>
        <dbReference type="ARBA" id="ARBA00022679"/>
    </source>
</evidence>
<dbReference type="Pfam" id="PF07804">
    <property type="entry name" value="HipA_C"/>
    <property type="match status" value="1"/>
</dbReference>
<dbReference type="Gene3D" id="1.10.1070.20">
    <property type="match status" value="1"/>
</dbReference>
<keyword evidence="5" id="KW-0614">Plasmid</keyword>
<dbReference type="GO" id="GO:0004674">
    <property type="term" value="F:protein serine/threonine kinase activity"/>
    <property type="evidence" value="ECO:0007669"/>
    <property type="project" value="TreeGrafter"/>
</dbReference>
<dbReference type="AlphaFoldDB" id="A0AA47KNI6"/>
<evidence type="ECO:0000313" key="5">
    <source>
        <dbReference type="EMBL" id="WBA10108.1"/>
    </source>
</evidence>
<dbReference type="InterPro" id="IPR052028">
    <property type="entry name" value="HipA_Ser/Thr_kinase"/>
</dbReference>
<evidence type="ECO:0000313" key="6">
    <source>
        <dbReference type="Proteomes" id="UP001164748"/>
    </source>
</evidence>
<comment type="similarity">
    <text evidence="1">Belongs to the HipA Ser/Thr kinase family.</text>
</comment>
<gene>
    <name evidence="5" type="ORF">N8M53_14980</name>
</gene>